<dbReference type="InterPro" id="IPR013766">
    <property type="entry name" value="Thioredoxin_domain"/>
</dbReference>
<dbReference type="Pfam" id="PF00085">
    <property type="entry name" value="Thioredoxin"/>
    <property type="match status" value="1"/>
</dbReference>
<dbReference type="Proteomes" id="UP000323664">
    <property type="component" value="Unassembled WGS sequence"/>
</dbReference>
<dbReference type="AlphaFoldDB" id="A0A5M9WYD1"/>
<dbReference type="OrthoDB" id="32134at2"/>
<evidence type="ECO:0000259" key="1">
    <source>
        <dbReference type="PROSITE" id="PS51352"/>
    </source>
</evidence>
<dbReference type="PROSITE" id="PS51352">
    <property type="entry name" value="THIOREDOXIN_2"/>
    <property type="match status" value="1"/>
</dbReference>
<dbReference type="SUPFAM" id="SSF52833">
    <property type="entry name" value="Thioredoxin-like"/>
    <property type="match status" value="1"/>
</dbReference>
<dbReference type="CDD" id="cd02947">
    <property type="entry name" value="TRX_family"/>
    <property type="match status" value="1"/>
</dbReference>
<organism evidence="2 3">
    <name type="scientific">Paenibacillus amylolyticus</name>
    <dbReference type="NCBI Taxonomy" id="1451"/>
    <lineage>
        <taxon>Bacteria</taxon>
        <taxon>Bacillati</taxon>
        <taxon>Bacillota</taxon>
        <taxon>Bacilli</taxon>
        <taxon>Bacillales</taxon>
        <taxon>Paenibacillaceae</taxon>
        <taxon>Paenibacillus</taxon>
    </lineage>
</organism>
<evidence type="ECO:0000313" key="2">
    <source>
        <dbReference type="EMBL" id="KAA8786656.1"/>
    </source>
</evidence>
<reference evidence="2 3" key="1">
    <citation type="journal article" date="2019" name="J. Ind. Microbiol. Biotechnol.">
        <title>Paenibacillus amylolyticus 27C64 has a diverse set of carbohydrate-active enzymes and complete pectin deconstruction system.</title>
        <authorList>
            <person name="Keggi C."/>
            <person name="Doran-Peterson J."/>
        </authorList>
    </citation>
    <scope>NUCLEOTIDE SEQUENCE [LARGE SCALE GENOMIC DNA]</scope>
    <source>
        <strain evidence="2 3">27C64</strain>
    </source>
</reference>
<dbReference type="EMBL" id="RIAS01000015">
    <property type="protein sequence ID" value="KAA8786656.1"/>
    <property type="molecule type" value="Genomic_DNA"/>
</dbReference>
<protein>
    <submittedName>
        <fullName evidence="2">Thioredoxin family protein</fullName>
    </submittedName>
</protein>
<feature type="domain" description="Thioredoxin" evidence="1">
    <location>
        <begin position="7"/>
        <end position="137"/>
    </location>
</feature>
<accession>A0A5M9WYD1</accession>
<gene>
    <name evidence="2" type="ORF">EC604_22765</name>
</gene>
<sequence>MNKKLISITLAVVAVFMLVWVLNSEALEKPKYSKISLQNYEENINNKNDFMIYVYKASCAVCHEVKPFINEVIETEKFDMLAMDADEEGNLNVKFFENQKLEKSPTIIYYEAGKEKDRLEGYQTKEEIREFVTKYKKS</sequence>
<evidence type="ECO:0000313" key="3">
    <source>
        <dbReference type="Proteomes" id="UP000323664"/>
    </source>
</evidence>
<dbReference type="InterPro" id="IPR036249">
    <property type="entry name" value="Thioredoxin-like_sf"/>
</dbReference>
<dbReference type="RefSeq" id="WP_123066348.1">
    <property type="nucleotide sequence ID" value="NZ_RIAS01000015.1"/>
</dbReference>
<comment type="caution">
    <text evidence="2">The sequence shown here is derived from an EMBL/GenBank/DDBJ whole genome shotgun (WGS) entry which is preliminary data.</text>
</comment>
<dbReference type="Gene3D" id="3.40.30.10">
    <property type="entry name" value="Glutaredoxin"/>
    <property type="match status" value="1"/>
</dbReference>
<proteinExistence type="predicted"/>
<name>A0A5M9WYD1_PAEAM</name>